<comment type="similarity">
    <text evidence="1 2">Belongs to the outer membrane factor (OMF) (TC 1.B.17) family.</text>
</comment>
<evidence type="ECO:0000313" key="4">
    <source>
        <dbReference type="Proteomes" id="UP000837932"/>
    </source>
</evidence>
<comment type="subcellular location">
    <subcellularLocation>
        <location evidence="2">Cell membrane</location>
        <topology evidence="2">Lipid-anchor</topology>
    </subcellularLocation>
</comment>
<evidence type="ECO:0000313" key="3">
    <source>
        <dbReference type="EMBL" id="CAH0997499.1"/>
    </source>
</evidence>
<dbReference type="Gene3D" id="1.20.1600.10">
    <property type="entry name" value="Outer membrane efflux proteins (OEP)"/>
    <property type="match status" value="1"/>
</dbReference>
<dbReference type="InterPro" id="IPR003423">
    <property type="entry name" value="OMP_efflux"/>
</dbReference>
<reference evidence="3" key="1">
    <citation type="submission" date="2021-12" db="EMBL/GenBank/DDBJ databases">
        <authorList>
            <person name="Rodrigo-Torres L."/>
            <person name="Arahal R. D."/>
            <person name="Lucena T."/>
        </authorList>
    </citation>
    <scope>NUCLEOTIDE SEQUENCE</scope>
    <source>
        <strain evidence="3">CECT 8858</strain>
    </source>
</reference>
<accession>A0ABM9AUU6</accession>
<dbReference type="PANTHER" id="PTHR30203">
    <property type="entry name" value="OUTER MEMBRANE CATION EFFLUX PROTEIN"/>
    <property type="match status" value="1"/>
</dbReference>
<sequence length="480" mass="53461">MSKYKSIYFIAIILFLGACKIKQEIPKNRPMLAMPSKFSAKSDSSFTSLPSFKAFFSDSTLIALIDTTLKNNFDLQMTLQKIEIARAGVRFTQGLGKPDLSGNFTVGQRKFGNYTIDGVGNYDTRFSTNINEKQQIPASIIPDYYLGVQSSWEIDLWGKLKSQKASAAAKFLVSEAGKNLVISELVAQISSTYYELLILDNELNFLEENINLQERALEIVRVLKQAGQANQLGVDLLNAQLLSSKALKIEVKQEIIEAESKINFLIGRYPQTVSRSNVAWAKVIPPKLNVGIPSHLLENRPDIKQAEYELVATNANLVSAKAAFYPSLNITGGAGLQAFKALVLFNPASFAMNTFGGLMAPLANRRQIIADLMASKAEQKIAYTNYQKTIVNSFVEVYNQLNLIQNTNEMYELKIQEVEVLRQSINTSSELFRSGRATYLEVITAQKNALQSQIELINLKKRQYNAVIGLYKSLGGGWKN</sequence>
<protein>
    <submittedName>
        <fullName evidence="3">Toluene efflux pump outer membrane protein TtgI</fullName>
    </submittedName>
</protein>
<keyword evidence="4" id="KW-1185">Reference proteome</keyword>
<dbReference type="Proteomes" id="UP000837932">
    <property type="component" value="Unassembled WGS sequence"/>
</dbReference>
<dbReference type="InterPro" id="IPR010131">
    <property type="entry name" value="MdtP/NodT-like"/>
</dbReference>
<evidence type="ECO:0000256" key="2">
    <source>
        <dbReference type="RuleBase" id="RU362097"/>
    </source>
</evidence>
<keyword evidence="2" id="KW-1134">Transmembrane beta strand</keyword>
<proteinExistence type="inferred from homology"/>
<dbReference type="PANTHER" id="PTHR30203:SF30">
    <property type="entry name" value="OUTER MEMBRANE PROTEIN-RELATED"/>
    <property type="match status" value="1"/>
</dbReference>
<comment type="caution">
    <text evidence="3">The sequence shown here is derived from an EMBL/GenBank/DDBJ whole genome shotgun (WGS) entry which is preliminary data.</text>
</comment>
<keyword evidence="2" id="KW-0564">Palmitate</keyword>
<keyword evidence="2" id="KW-0449">Lipoprotein</keyword>
<dbReference type="Pfam" id="PF02321">
    <property type="entry name" value="OEP"/>
    <property type="match status" value="2"/>
</dbReference>
<dbReference type="RefSeq" id="WP_238808229.1">
    <property type="nucleotide sequence ID" value="NZ_CAKLPY010000003.1"/>
</dbReference>
<dbReference type="NCBIfam" id="TIGR01845">
    <property type="entry name" value="outer_NodT"/>
    <property type="match status" value="1"/>
</dbReference>
<gene>
    <name evidence="3" type="primary">ttgI</name>
    <name evidence="3" type="ORF">EMA8858_03632</name>
</gene>
<keyword evidence="2" id="KW-0812">Transmembrane</keyword>
<dbReference type="EMBL" id="CAKLPY010000003">
    <property type="protein sequence ID" value="CAH0997499.1"/>
    <property type="molecule type" value="Genomic_DNA"/>
</dbReference>
<name>A0ABM9AUU6_9BACT</name>
<dbReference type="Gene3D" id="2.20.200.10">
    <property type="entry name" value="Outer membrane efflux proteins (OEP)"/>
    <property type="match status" value="1"/>
</dbReference>
<evidence type="ECO:0000256" key="1">
    <source>
        <dbReference type="ARBA" id="ARBA00007613"/>
    </source>
</evidence>
<keyword evidence="2" id="KW-0472">Membrane</keyword>
<dbReference type="PROSITE" id="PS51257">
    <property type="entry name" value="PROKAR_LIPOPROTEIN"/>
    <property type="match status" value="1"/>
</dbReference>
<organism evidence="3 4">
    <name type="scientific">Emticicia aquatica</name>
    <dbReference type="NCBI Taxonomy" id="1681835"/>
    <lineage>
        <taxon>Bacteria</taxon>
        <taxon>Pseudomonadati</taxon>
        <taxon>Bacteroidota</taxon>
        <taxon>Cytophagia</taxon>
        <taxon>Cytophagales</taxon>
        <taxon>Leadbetterellaceae</taxon>
        <taxon>Emticicia</taxon>
    </lineage>
</organism>
<dbReference type="SUPFAM" id="SSF56954">
    <property type="entry name" value="Outer membrane efflux proteins (OEP)"/>
    <property type="match status" value="1"/>
</dbReference>